<evidence type="ECO:0000313" key="2">
    <source>
        <dbReference type="EMBL" id="KAF7484816.1"/>
    </source>
</evidence>
<reference evidence="3" key="1">
    <citation type="submission" date="2019-04" db="EMBL/GenBank/DDBJ databases">
        <authorList>
            <person name="Alioto T."/>
            <person name="Alioto T."/>
        </authorList>
    </citation>
    <scope>NUCLEOTIDE SEQUENCE [LARGE SCALE GENOMIC DNA]</scope>
</reference>
<protein>
    <submittedName>
        <fullName evidence="3">Uncharacterized protein</fullName>
    </submittedName>
</protein>
<feature type="compositionally biased region" description="Basic and acidic residues" evidence="1">
    <location>
        <begin position="56"/>
        <end position="71"/>
    </location>
</feature>
<organism evidence="3">
    <name type="scientific">Marmota monax</name>
    <name type="common">Woodchuck</name>
    <dbReference type="NCBI Taxonomy" id="9995"/>
    <lineage>
        <taxon>Eukaryota</taxon>
        <taxon>Metazoa</taxon>
        <taxon>Chordata</taxon>
        <taxon>Craniata</taxon>
        <taxon>Vertebrata</taxon>
        <taxon>Euteleostomi</taxon>
        <taxon>Mammalia</taxon>
        <taxon>Eutheria</taxon>
        <taxon>Euarchontoglires</taxon>
        <taxon>Glires</taxon>
        <taxon>Rodentia</taxon>
        <taxon>Sciuromorpha</taxon>
        <taxon>Sciuridae</taxon>
        <taxon>Xerinae</taxon>
        <taxon>Marmotini</taxon>
        <taxon>Marmota</taxon>
    </lineage>
</organism>
<evidence type="ECO:0000256" key="1">
    <source>
        <dbReference type="SAM" id="MobiDB-lite"/>
    </source>
</evidence>
<reference evidence="2" key="2">
    <citation type="submission" date="2020-08" db="EMBL/GenBank/DDBJ databases">
        <authorList>
            <person name="Shumante A."/>
            <person name="Zimin A.V."/>
            <person name="Puiu D."/>
            <person name="Salzberg S.L."/>
        </authorList>
    </citation>
    <scope>NUCLEOTIDE SEQUENCE</scope>
    <source>
        <strain evidence="2">WC2-LM</strain>
        <tissue evidence="2">Liver</tissue>
    </source>
</reference>
<gene>
    <name evidence="2" type="ORF">GHT09_003622</name>
    <name evidence="3" type="ORF">MONAX_5E029202</name>
</gene>
<accession>A0A5E4CTN2</accession>
<evidence type="ECO:0000313" key="3">
    <source>
        <dbReference type="EMBL" id="VTJ84371.1"/>
    </source>
</evidence>
<sequence>MEFHEKQRVIFFVTHLSLALPLENLFSLSPQNRWNNLLAENEEKQRREPTSSSGKGTEDWNSLKRVWKELP</sequence>
<dbReference type="EMBL" id="WJEC01000196">
    <property type="protein sequence ID" value="KAF7484816.1"/>
    <property type="molecule type" value="Genomic_DNA"/>
</dbReference>
<proteinExistence type="predicted"/>
<dbReference type="AlphaFoldDB" id="A0A5E4CTN2"/>
<feature type="region of interest" description="Disordered" evidence="1">
    <location>
        <begin position="39"/>
        <end position="71"/>
    </location>
</feature>
<name>A0A5E4CTN2_MARMO</name>
<dbReference type="Proteomes" id="UP000662637">
    <property type="component" value="Unassembled WGS sequence"/>
</dbReference>
<dbReference type="EMBL" id="CABDUW010001864">
    <property type="protein sequence ID" value="VTJ84371.1"/>
    <property type="molecule type" value="Genomic_DNA"/>
</dbReference>